<dbReference type="AlphaFoldDB" id="A0A9X3AIS1"/>
<keyword evidence="2" id="KW-1185">Reference proteome</keyword>
<organism evidence="1 2">
    <name type="scientific">Umezawaea endophytica</name>
    <dbReference type="NCBI Taxonomy" id="1654476"/>
    <lineage>
        <taxon>Bacteria</taxon>
        <taxon>Bacillati</taxon>
        <taxon>Actinomycetota</taxon>
        <taxon>Actinomycetes</taxon>
        <taxon>Pseudonocardiales</taxon>
        <taxon>Pseudonocardiaceae</taxon>
        <taxon>Umezawaea</taxon>
    </lineage>
</organism>
<dbReference type="InterPro" id="IPR029063">
    <property type="entry name" value="SAM-dependent_MTases_sf"/>
</dbReference>
<dbReference type="SUPFAM" id="SSF53335">
    <property type="entry name" value="S-adenosyl-L-methionine-dependent methyltransferases"/>
    <property type="match status" value="1"/>
</dbReference>
<keyword evidence="1" id="KW-0489">Methyltransferase</keyword>
<dbReference type="GO" id="GO:0008168">
    <property type="term" value="F:methyltransferase activity"/>
    <property type="evidence" value="ECO:0007669"/>
    <property type="project" value="UniProtKB-KW"/>
</dbReference>
<keyword evidence="1" id="KW-0808">Transferase</keyword>
<dbReference type="PIRSF" id="PIRSF017393">
    <property type="entry name" value="MTase_SAV2177"/>
    <property type="match status" value="1"/>
</dbReference>
<sequence length="278" mass="30473">MSARGEHVVERPGWASGDIDLERPSVARIYDYFLGGAHNFAADRAVANRTLEAMPELRGVVLTNRALLRRMVRHLLDLGVRQFLDLGSGIPTAGNVHEIAHRVDPAAKVVYVDVDAVAVAHGRSLLLEEPNAVALRADVRETKTVLESAEVRSVLDFDQPVAMLMIALLHFVPDSDEPCRIISEYLDPLVPGSYLGISHSGFEEGEEGEGAAEARRTYSSQVAQMTHRTTGEITSLFGDLEVLDPGVVRMPYWHPESPDDVDEASARFPGFAALARKR</sequence>
<proteinExistence type="predicted"/>
<dbReference type="Pfam" id="PF04672">
    <property type="entry name" value="Methyltransf_19"/>
    <property type="match status" value="1"/>
</dbReference>
<dbReference type="InterPro" id="IPR006764">
    <property type="entry name" value="SAM_dep_MeTrfase_SAV2177_type"/>
</dbReference>
<dbReference type="Proteomes" id="UP001141259">
    <property type="component" value="Unassembled WGS sequence"/>
</dbReference>
<evidence type="ECO:0000313" key="2">
    <source>
        <dbReference type="Proteomes" id="UP001141259"/>
    </source>
</evidence>
<dbReference type="RefSeq" id="WP_259626371.1">
    <property type="nucleotide sequence ID" value="NZ_JANYMP010000015.1"/>
</dbReference>
<comment type="caution">
    <text evidence="1">The sequence shown here is derived from an EMBL/GenBank/DDBJ whole genome shotgun (WGS) entry which is preliminary data.</text>
</comment>
<name>A0A9X3AIS1_9PSEU</name>
<protein>
    <submittedName>
        <fullName evidence="1">SAM-dependent methyltransferase</fullName>
    </submittedName>
</protein>
<gene>
    <name evidence="1" type="ORF">NZH93_28855</name>
</gene>
<reference evidence="1" key="1">
    <citation type="submission" date="2022-08" db="EMBL/GenBank/DDBJ databases">
        <authorList>
            <person name="Tistechok S."/>
            <person name="Samborskyy M."/>
            <person name="Roman I."/>
        </authorList>
    </citation>
    <scope>NUCLEOTIDE SEQUENCE</scope>
    <source>
        <strain evidence="1">DSM 103496</strain>
    </source>
</reference>
<accession>A0A9X3AIS1</accession>
<dbReference type="Gene3D" id="3.40.50.150">
    <property type="entry name" value="Vaccinia Virus protein VP39"/>
    <property type="match status" value="1"/>
</dbReference>
<dbReference type="GO" id="GO:0032259">
    <property type="term" value="P:methylation"/>
    <property type="evidence" value="ECO:0007669"/>
    <property type="project" value="UniProtKB-KW"/>
</dbReference>
<dbReference type="EMBL" id="JANYMP010000015">
    <property type="protein sequence ID" value="MCS7480885.1"/>
    <property type="molecule type" value="Genomic_DNA"/>
</dbReference>
<evidence type="ECO:0000313" key="1">
    <source>
        <dbReference type="EMBL" id="MCS7480885.1"/>
    </source>
</evidence>